<evidence type="ECO:0000313" key="2">
    <source>
        <dbReference type="Proteomes" id="UP000625574"/>
    </source>
</evidence>
<dbReference type="SUPFAM" id="SSF53756">
    <property type="entry name" value="UDP-Glycosyltransferase/glycogen phosphorylase"/>
    <property type="match status" value="1"/>
</dbReference>
<gene>
    <name evidence="1" type="ORF">JDV76_00155</name>
</gene>
<dbReference type="Proteomes" id="UP000625574">
    <property type="component" value="Unassembled WGS sequence"/>
</dbReference>
<name>A0ABS0VVN7_9CORY</name>
<dbReference type="Pfam" id="PF13692">
    <property type="entry name" value="Glyco_trans_1_4"/>
    <property type="match status" value="1"/>
</dbReference>
<keyword evidence="2" id="KW-1185">Reference proteome</keyword>
<accession>A0ABS0VVN7</accession>
<dbReference type="RefSeq" id="WP_198734868.1">
    <property type="nucleotide sequence ID" value="NZ_JAEIOT010000004.1"/>
</dbReference>
<protein>
    <submittedName>
        <fullName evidence="1">Glycosyltransferase</fullName>
    </submittedName>
</protein>
<sequence length="192" mass="20970">MALRLYRPAVPIKGIYELLSSVAALVSGGHEDIIVDILGPTDHLPEYYEKCVDYARELGIEDYVNFEGTVNIRERLHTYDGLVLASFNEGQPIVVLETMACGLPVVGTDVGGMDELVCLPLPGPDGEVVGPCSVLVRPGDTEALARGIASVVESGELYKTWHLNALARLRGTFLMPTVMARYNAPLSRRRWS</sequence>
<comment type="caution">
    <text evidence="1">The sequence shown here is derived from an EMBL/GenBank/DDBJ whole genome shotgun (WGS) entry which is preliminary data.</text>
</comment>
<organism evidence="1 2">
    <name type="scientific">Corynebacterium marambiense</name>
    <dbReference type="NCBI Taxonomy" id="2765364"/>
    <lineage>
        <taxon>Bacteria</taxon>
        <taxon>Bacillati</taxon>
        <taxon>Actinomycetota</taxon>
        <taxon>Actinomycetes</taxon>
        <taxon>Mycobacteriales</taxon>
        <taxon>Corynebacteriaceae</taxon>
        <taxon>Corynebacterium</taxon>
    </lineage>
</organism>
<reference evidence="1 2" key="1">
    <citation type="submission" date="2020-12" db="EMBL/GenBank/DDBJ databases">
        <title>Genome public.</title>
        <authorList>
            <person name="Sun Q."/>
        </authorList>
    </citation>
    <scope>NUCLEOTIDE SEQUENCE [LARGE SCALE GENOMIC DNA]</scope>
    <source>
        <strain evidence="1 2">CCM 8864</strain>
    </source>
</reference>
<dbReference type="PANTHER" id="PTHR12526">
    <property type="entry name" value="GLYCOSYLTRANSFERASE"/>
    <property type="match status" value="1"/>
</dbReference>
<dbReference type="EMBL" id="JAEIOT010000004">
    <property type="protein sequence ID" value="MBI8999397.1"/>
    <property type="molecule type" value="Genomic_DNA"/>
</dbReference>
<evidence type="ECO:0000313" key="1">
    <source>
        <dbReference type="EMBL" id="MBI8999397.1"/>
    </source>
</evidence>
<dbReference type="Gene3D" id="3.40.50.2000">
    <property type="entry name" value="Glycogen Phosphorylase B"/>
    <property type="match status" value="1"/>
</dbReference>
<proteinExistence type="predicted"/>